<comment type="caution">
    <text evidence="1">The sequence shown here is derived from an EMBL/GenBank/DDBJ whole genome shotgun (WGS) entry which is preliminary data.</text>
</comment>
<sequence length="138" mass="14651">SSLTWVWVSEVVVALFRCRPASHSHCLALHWFQSRVGRLGVGPQPGRAAVVVVVLYCGSLVSLYRGGCRQESAAGELETEFLTLFPSESRCPSLHGGCSLAVSSAVGLVGLALWTVFSGFRSVCSLGVPGVGTQLRFL</sequence>
<dbReference type="EMBL" id="NMUH01001175">
    <property type="protein sequence ID" value="MQL89753.1"/>
    <property type="molecule type" value="Genomic_DNA"/>
</dbReference>
<dbReference type="AlphaFoldDB" id="A0A843VB08"/>
<keyword evidence="2" id="KW-1185">Reference proteome</keyword>
<reference evidence="1" key="1">
    <citation type="submission" date="2017-07" db="EMBL/GenBank/DDBJ databases">
        <title>Taro Niue Genome Assembly and Annotation.</title>
        <authorList>
            <person name="Atibalentja N."/>
            <person name="Keating K."/>
            <person name="Fields C.J."/>
        </authorList>
    </citation>
    <scope>NUCLEOTIDE SEQUENCE</scope>
    <source>
        <strain evidence="1">Niue_2</strain>
        <tissue evidence="1">Leaf</tissue>
    </source>
</reference>
<name>A0A843VB08_COLES</name>
<organism evidence="1 2">
    <name type="scientific">Colocasia esculenta</name>
    <name type="common">Wild taro</name>
    <name type="synonym">Arum esculentum</name>
    <dbReference type="NCBI Taxonomy" id="4460"/>
    <lineage>
        <taxon>Eukaryota</taxon>
        <taxon>Viridiplantae</taxon>
        <taxon>Streptophyta</taxon>
        <taxon>Embryophyta</taxon>
        <taxon>Tracheophyta</taxon>
        <taxon>Spermatophyta</taxon>
        <taxon>Magnoliopsida</taxon>
        <taxon>Liliopsida</taxon>
        <taxon>Araceae</taxon>
        <taxon>Aroideae</taxon>
        <taxon>Colocasieae</taxon>
        <taxon>Colocasia</taxon>
    </lineage>
</organism>
<feature type="non-terminal residue" evidence="1">
    <location>
        <position position="138"/>
    </location>
</feature>
<dbReference type="Proteomes" id="UP000652761">
    <property type="component" value="Unassembled WGS sequence"/>
</dbReference>
<evidence type="ECO:0000313" key="2">
    <source>
        <dbReference type="Proteomes" id="UP000652761"/>
    </source>
</evidence>
<gene>
    <name evidence="1" type="ORF">Taro_022337</name>
</gene>
<accession>A0A843VB08</accession>
<protein>
    <submittedName>
        <fullName evidence="1">Uncharacterized protein</fullName>
    </submittedName>
</protein>
<evidence type="ECO:0000313" key="1">
    <source>
        <dbReference type="EMBL" id="MQL89753.1"/>
    </source>
</evidence>
<proteinExistence type="predicted"/>